<reference evidence="1" key="2">
    <citation type="submission" date="2025-09" db="UniProtKB">
        <authorList>
            <consortium name="Ensembl"/>
        </authorList>
    </citation>
    <scope>IDENTIFICATION</scope>
</reference>
<dbReference type="Ensembl" id="ENSOSIT00000004980.1">
    <property type="protein sequence ID" value="ENSOSIP00000004653.1"/>
    <property type="gene ID" value="ENSOSIG00000003173.1"/>
</dbReference>
<name>A0A8C7WWX6_9TELE</name>
<reference evidence="1" key="1">
    <citation type="submission" date="2025-08" db="UniProtKB">
        <authorList>
            <consortium name="Ensembl"/>
        </authorList>
    </citation>
    <scope>IDENTIFICATION</scope>
</reference>
<evidence type="ECO:0000313" key="1">
    <source>
        <dbReference type="Ensembl" id="ENSOSIP00000004653.1"/>
    </source>
</evidence>
<organism evidence="1 2">
    <name type="scientific">Oryzias sinensis</name>
    <name type="common">Chinese medaka</name>
    <dbReference type="NCBI Taxonomy" id="183150"/>
    <lineage>
        <taxon>Eukaryota</taxon>
        <taxon>Metazoa</taxon>
        <taxon>Chordata</taxon>
        <taxon>Craniata</taxon>
        <taxon>Vertebrata</taxon>
        <taxon>Euteleostomi</taxon>
        <taxon>Actinopterygii</taxon>
        <taxon>Neopterygii</taxon>
        <taxon>Teleostei</taxon>
        <taxon>Neoteleostei</taxon>
        <taxon>Acanthomorphata</taxon>
        <taxon>Ovalentaria</taxon>
        <taxon>Atherinomorphae</taxon>
        <taxon>Beloniformes</taxon>
        <taxon>Adrianichthyidae</taxon>
        <taxon>Oryziinae</taxon>
        <taxon>Oryzias</taxon>
    </lineage>
</organism>
<accession>A0A8C7WWX6</accession>
<dbReference type="GeneTree" id="ENSGT01000000220553"/>
<dbReference type="AlphaFoldDB" id="A0A8C7WWX6"/>
<dbReference type="Proteomes" id="UP000694383">
    <property type="component" value="Unplaced"/>
</dbReference>
<proteinExistence type="predicted"/>
<sequence length="100" mass="11142">MACLMAAWSNTNGPPDLMLDPRTVGVCLDEVGRWPTGTTQTPPLARYLKRADNSLTEAQRFSSLPRRPAVNIEFRDVSYSIREGPWWRKKGTLSPGAVPL</sequence>
<keyword evidence="2" id="KW-1185">Reference proteome</keyword>
<evidence type="ECO:0000313" key="2">
    <source>
        <dbReference type="Proteomes" id="UP000694383"/>
    </source>
</evidence>
<protein>
    <submittedName>
        <fullName evidence="1">Uncharacterized protein</fullName>
    </submittedName>
</protein>